<comment type="subunit">
    <text evidence="6">Part of the 50S ribosomal subunit. Contacts protein L20.</text>
</comment>
<evidence type="ECO:0000256" key="6">
    <source>
        <dbReference type="HAMAP-Rule" id="MF_01363"/>
    </source>
</evidence>
<dbReference type="Proteomes" id="UP001429354">
    <property type="component" value="Unassembled WGS sequence"/>
</dbReference>
<keyword evidence="5 6" id="KW-0687">Ribonucleoprotein</keyword>
<comment type="function">
    <text evidence="6 7">This protein binds to 23S rRNA in the presence of protein L20.</text>
</comment>
<reference evidence="9 10" key="1">
    <citation type="submission" date="2018-07" db="EMBL/GenBank/DDBJ databases">
        <title>Whole genome Sequencing of Pseudoxanthomonas gei KCTC 32298 (T).</title>
        <authorList>
            <person name="Kumar S."/>
            <person name="Bansal K."/>
            <person name="Kaur A."/>
            <person name="Patil P."/>
            <person name="Sharma S."/>
            <person name="Patil P.B."/>
        </authorList>
    </citation>
    <scope>NUCLEOTIDE SEQUENCE [LARGE SCALE GENOMIC DNA]</scope>
    <source>
        <strain evidence="9 10">KCTC 32298</strain>
    </source>
</reference>
<gene>
    <name evidence="6 9" type="primary">rplU</name>
    <name evidence="9" type="ORF">DT603_08240</name>
</gene>
<keyword evidence="10" id="KW-1185">Reference proteome</keyword>
<dbReference type="EMBL" id="QOVG01000004">
    <property type="protein sequence ID" value="NDK38825.1"/>
    <property type="molecule type" value="Genomic_DNA"/>
</dbReference>
<protein>
    <recommendedName>
        <fullName evidence="6">Large ribosomal subunit protein bL21</fullName>
    </recommendedName>
</protein>
<dbReference type="GO" id="GO:0005840">
    <property type="term" value="C:ribosome"/>
    <property type="evidence" value="ECO:0007669"/>
    <property type="project" value="UniProtKB-KW"/>
</dbReference>
<dbReference type="InterPro" id="IPR001787">
    <property type="entry name" value="Ribosomal_bL21"/>
</dbReference>
<evidence type="ECO:0000313" key="9">
    <source>
        <dbReference type="EMBL" id="NDK38825.1"/>
    </source>
</evidence>
<sequence>MYAVVVTGGKQYRVMTGETIRVEKLDTEAGQEVKFDQILMLGDGEGVKLGDALKGATVTATVKSHGRADKVRIIKFRRRKHHKKQMGHRQHYTEIEITGISGSSDDKNK</sequence>
<comment type="similarity">
    <text evidence="1 6 7">Belongs to the bacterial ribosomal protein bL21 family.</text>
</comment>
<evidence type="ECO:0000256" key="7">
    <source>
        <dbReference type="RuleBase" id="RU000562"/>
    </source>
</evidence>
<dbReference type="InterPro" id="IPR036164">
    <property type="entry name" value="bL21-like_sf"/>
</dbReference>
<dbReference type="InterPro" id="IPR018258">
    <property type="entry name" value="Ribosomal_bL21_CS"/>
</dbReference>
<keyword evidence="4 6" id="KW-0689">Ribosomal protein</keyword>
<feature type="region of interest" description="Disordered" evidence="8">
    <location>
        <begin position="78"/>
        <end position="109"/>
    </location>
</feature>
<evidence type="ECO:0000256" key="3">
    <source>
        <dbReference type="ARBA" id="ARBA00022884"/>
    </source>
</evidence>
<dbReference type="PANTHER" id="PTHR21349:SF0">
    <property type="entry name" value="LARGE RIBOSOMAL SUBUNIT PROTEIN BL21M"/>
    <property type="match status" value="1"/>
</dbReference>
<dbReference type="InterPro" id="IPR028909">
    <property type="entry name" value="bL21-like"/>
</dbReference>
<keyword evidence="2 6" id="KW-0699">rRNA-binding</keyword>
<dbReference type="Pfam" id="PF00829">
    <property type="entry name" value="Ribosomal_L21p"/>
    <property type="match status" value="1"/>
</dbReference>
<evidence type="ECO:0000256" key="8">
    <source>
        <dbReference type="SAM" id="MobiDB-lite"/>
    </source>
</evidence>
<dbReference type="PANTHER" id="PTHR21349">
    <property type="entry name" value="50S RIBOSOMAL PROTEIN L21"/>
    <property type="match status" value="1"/>
</dbReference>
<name>A0ABX0AB82_9GAMM</name>
<evidence type="ECO:0000256" key="1">
    <source>
        <dbReference type="ARBA" id="ARBA00008563"/>
    </source>
</evidence>
<evidence type="ECO:0000313" key="10">
    <source>
        <dbReference type="Proteomes" id="UP001429354"/>
    </source>
</evidence>
<organism evidence="9 10">
    <name type="scientific">Pseudoxanthomonas gei</name>
    <dbReference type="NCBI Taxonomy" id="1383030"/>
    <lineage>
        <taxon>Bacteria</taxon>
        <taxon>Pseudomonadati</taxon>
        <taxon>Pseudomonadota</taxon>
        <taxon>Gammaproteobacteria</taxon>
        <taxon>Lysobacterales</taxon>
        <taxon>Lysobacteraceae</taxon>
        <taxon>Pseudoxanthomonas</taxon>
    </lineage>
</organism>
<keyword evidence="3 6" id="KW-0694">RNA-binding</keyword>
<evidence type="ECO:0000256" key="2">
    <source>
        <dbReference type="ARBA" id="ARBA00022730"/>
    </source>
</evidence>
<proteinExistence type="inferred from homology"/>
<accession>A0ABX0AB82</accession>
<evidence type="ECO:0000256" key="4">
    <source>
        <dbReference type="ARBA" id="ARBA00022980"/>
    </source>
</evidence>
<dbReference type="RefSeq" id="WP_162349386.1">
    <property type="nucleotide sequence ID" value="NZ_QOVG01000004.1"/>
</dbReference>
<dbReference type="NCBIfam" id="TIGR00061">
    <property type="entry name" value="L21"/>
    <property type="match status" value="1"/>
</dbReference>
<evidence type="ECO:0000256" key="5">
    <source>
        <dbReference type="ARBA" id="ARBA00023274"/>
    </source>
</evidence>
<dbReference type="HAMAP" id="MF_01363">
    <property type="entry name" value="Ribosomal_bL21"/>
    <property type="match status" value="1"/>
</dbReference>
<feature type="compositionally biased region" description="Basic residues" evidence="8">
    <location>
        <begin position="78"/>
        <end position="90"/>
    </location>
</feature>
<comment type="caution">
    <text evidence="9">The sequence shown here is derived from an EMBL/GenBank/DDBJ whole genome shotgun (WGS) entry which is preliminary data.</text>
</comment>
<dbReference type="SUPFAM" id="SSF141091">
    <property type="entry name" value="L21p-like"/>
    <property type="match status" value="1"/>
</dbReference>
<dbReference type="PROSITE" id="PS01169">
    <property type="entry name" value="RIBOSOMAL_L21"/>
    <property type="match status" value="1"/>
</dbReference>